<dbReference type="PROSITE" id="PS00552">
    <property type="entry name" value="HTH_MERR_1"/>
    <property type="match status" value="1"/>
</dbReference>
<reference evidence="5 6" key="1">
    <citation type="submission" date="2021-03" db="EMBL/GenBank/DDBJ databases">
        <title>Novel species identification of genus Shewanella.</title>
        <authorList>
            <person name="Liu G."/>
            <person name="Zhang Q."/>
        </authorList>
    </citation>
    <scope>NUCLEOTIDE SEQUENCE [LARGE SCALE GENOMIC DNA]</scope>
    <source>
        <strain evidence="5 6">FJAT-52962</strain>
    </source>
</reference>
<dbReference type="PANTHER" id="PTHR30204:SF67">
    <property type="entry name" value="HTH-TYPE TRANSCRIPTIONAL REGULATOR MLRA-RELATED"/>
    <property type="match status" value="1"/>
</dbReference>
<name>A0ABX7R012_9GAMM</name>
<dbReference type="EMBL" id="CP071502">
    <property type="protein sequence ID" value="QSX36418.1"/>
    <property type="molecule type" value="Genomic_DNA"/>
</dbReference>
<dbReference type="PANTHER" id="PTHR30204">
    <property type="entry name" value="REDOX-CYCLING DRUG-SENSING TRANSCRIPTIONAL ACTIVATOR SOXR"/>
    <property type="match status" value="1"/>
</dbReference>
<dbReference type="Pfam" id="PF13411">
    <property type="entry name" value="MerR_1"/>
    <property type="match status" value="1"/>
</dbReference>
<dbReference type="InterPro" id="IPR047057">
    <property type="entry name" value="MerR_fam"/>
</dbReference>
<keyword evidence="3" id="KW-0804">Transcription</keyword>
<evidence type="ECO:0000313" key="6">
    <source>
        <dbReference type="Proteomes" id="UP000663207"/>
    </source>
</evidence>
<evidence type="ECO:0000256" key="1">
    <source>
        <dbReference type="ARBA" id="ARBA00023015"/>
    </source>
</evidence>
<evidence type="ECO:0000256" key="2">
    <source>
        <dbReference type="ARBA" id="ARBA00023125"/>
    </source>
</evidence>
<dbReference type="CDD" id="cd01104">
    <property type="entry name" value="HTH_MlrA-CarA"/>
    <property type="match status" value="1"/>
</dbReference>
<dbReference type="RefSeq" id="WP_207379793.1">
    <property type="nucleotide sequence ID" value="NZ_CP071502.1"/>
</dbReference>
<evidence type="ECO:0000256" key="3">
    <source>
        <dbReference type="ARBA" id="ARBA00023163"/>
    </source>
</evidence>
<gene>
    <name evidence="5" type="ORF">JYB85_14095</name>
</gene>
<dbReference type="Proteomes" id="UP000663207">
    <property type="component" value="Chromosome"/>
</dbReference>
<protein>
    <submittedName>
        <fullName evidence="5">MerR family transcriptional regulator</fullName>
    </submittedName>
</protein>
<dbReference type="SMART" id="SM00422">
    <property type="entry name" value="HTH_MERR"/>
    <property type="match status" value="1"/>
</dbReference>
<proteinExistence type="predicted"/>
<sequence>MDSELDQPLYSIGEVATLCGVNPVTLRAWQRRYGLVVPLRTPKGHRLYTQDHLDRVREILAWLDKGVAISKIKPLLSDSSARPEFGDEWQQLSSSLEQAVIRLDSDGLQRLLDDAQRLYPFGVLRRQLLQPWLRRLELLLAERQDGGLLGDWLEQELLRHCTLMQQHLPPKSPRLLLLATGPQPRWLVTLWRLTLNQSGFRVLFFALPDADTAQLALLQDRIACGHMLLLPGPYRQKAELASVLSLCQQMGMTCVSPEAIEEVTQLDEAEVEQWFGRLRAES</sequence>
<dbReference type="PROSITE" id="PS50937">
    <property type="entry name" value="HTH_MERR_2"/>
    <property type="match status" value="1"/>
</dbReference>
<dbReference type="SUPFAM" id="SSF46955">
    <property type="entry name" value="Putative DNA-binding domain"/>
    <property type="match status" value="1"/>
</dbReference>
<dbReference type="InterPro" id="IPR000551">
    <property type="entry name" value="MerR-type_HTH_dom"/>
</dbReference>
<accession>A0ABX7R012</accession>
<dbReference type="Gene3D" id="1.10.1660.10">
    <property type="match status" value="1"/>
</dbReference>
<keyword evidence="6" id="KW-1185">Reference proteome</keyword>
<dbReference type="InterPro" id="IPR009061">
    <property type="entry name" value="DNA-bd_dom_put_sf"/>
</dbReference>
<keyword evidence="1" id="KW-0805">Transcription regulation</keyword>
<keyword evidence="2" id="KW-0238">DNA-binding</keyword>
<evidence type="ECO:0000259" key="4">
    <source>
        <dbReference type="PROSITE" id="PS50937"/>
    </source>
</evidence>
<evidence type="ECO:0000313" key="5">
    <source>
        <dbReference type="EMBL" id="QSX36418.1"/>
    </source>
</evidence>
<feature type="domain" description="HTH merR-type" evidence="4">
    <location>
        <begin position="9"/>
        <end position="78"/>
    </location>
</feature>
<organism evidence="5 6">
    <name type="scientific">Shewanella sedimentimangrovi</name>
    <dbReference type="NCBI Taxonomy" id="2814293"/>
    <lineage>
        <taxon>Bacteria</taxon>
        <taxon>Pseudomonadati</taxon>
        <taxon>Pseudomonadota</taxon>
        <taxon>Gammaproteobacteria</taxon>
        <taxon>Alteromonadales</taxon>
        <taxon>Shewanellaceae</taxon>
        <taxon>Shewanella</taxon>
    </lineage>
</organism>